<evidence type="ECO:0000256" key="6">
    <source>
        <dbReference type="ARBA" id="ARBA00022800"/>
    </source>
</evidence>
<evidence type="ECO:0000256" key="3">
    <source>
        <dbReference type="ARBA" id="ARBA00022598"/>
    </source>
</evidence>
<accession>A0ABU8YKY4</accession>
<evidence type="ECO:0000256" key="9">
    <source>
        <dbReference type="ARBA" id="ARBA00047746"/>
    </source>
</evidence>
<dbReference type="EC" id="6.5.1.8" evidence="2"/>
<dbReference type="Proteomes" id="UP001384579">
    <property type="component" value="Unassembled WGS sequence"/>
</dbReference>
<protein>
    <recommendedName>
        <fullName evidence="2">3'-phosphate/5'-hydroxy nucleic acid ligase</fullName>
        <ecNumber evidence="2">6.5.1.8</ecNumber>
    </recommendedName>
</protein>
<organism evidence="10 11">
    <name type="scientific">Microcoleus anatoxicus PTRS2</name>
    <dbReference type="NCBI Taxonomy" id="2705321"/>
    <lineage>
        <taxon>Bacteria</taxon>
        <taxon>Bacillati</taxon>
        <taxon>Cyanobacteriota</taxon>
        <taxon>Cyanophyceae</taxon>
        <taxon>Oscillatoriophycideae</taxon>
        <taxon>Oscillatoriales</taxon>
        <taxon>Microcoleaceae</taxon>
        <taxon>Microcoleus</taxon>
        <taxon>Microcoleus anatoxicus</taxon>
    </lineage>
</organism>
<dbReference type="EMBL" id="JBBLXS010000091">
    <property type="protein sequence ID" value="MEK0185049.1"/>
    <property type="molecule type" value="Genomic_DNA"/>
</dbReference>
<keyword evidence="6" id="KW-0692">RNA repair</keyword>
<keyword evidence="7" id="KW-0342">GTP-binding</keyword>
<dbReference type="InterPro" id="IPR001233">
    <property type="entry name" value="RtcB"/>
</dbReference>
<dbReference type="SUPFAM" id="SSF103365">
    <property type="entry name" value="Hypothetical protein PH1602"/>
    <property type="match status" value="1"/>
</dbReference>
<keyword evidence="5" id="KW-0547">Nucleotide-binding</keyword>
<gene>
    <name evidence="10" type="ORF">WMG39_09280</name>
</gene>
<evidence type="ECO:0000256" key="1">
    <source>
        <dbReference type="ARBA" id="ARBA00001936"/>
    </source>
</evidence>
<proteinExistence type="predicted"/>
<dbReference type="InterPro" id="IPR036025">
    <property type="entry name" value="RtcB-like_sf"/>
</dbReference>
<keyword evidence="11" id="KW-1185">Reference proteome</keyword>
<comment type="caution">
    <text evidence="10">The sequence shown here is derived from an EMBL/GenBank/DDBJ whole genome shotgun (WGS) entry which is preliminary data.</text>
</comment>
<comment type="catalytic activity">
    <reaction evidence="9">
        <text>a 3'-end 3'-phospho-ribonucleotide-RNA + a 5'-end dephospho-ribonucleoside-RNA + GTP = a ribonucleotidyl-ribonucleotide-RNA + GMP + diphosphate</text>
        <dbReference type="Rhea" id="RHEA:68076"/>
        <dbReference type="Rhea" id="RHEA-COMP:10463"/>
        <dbReference type="Rhea" id="RHEA-COMP:13936"/>
        <dbReference type="Rhea" id="RHEA-COMP:17355"/>
        <dbReference type="ChEBI" id="CHEBI:33019"/>
        <dbReference type="ChEBI" id="CHEBI:37565"/>
        <dbReference type="ChEBI" id="CHEBI:58115"/>
        <dbReference type="ChEBI" id="CHEBI:83062"/>
        <dbReference type="ChEBI" id="CHEBI:138284"/>
        <dbReference type="ChEBI" id="CHEBI:173118"/>
        <dbReference type="EC" id="6.5.1.8"/>
    </reaction>
</comment>
<keyword evidence="4" id="KW-0479">Metal-binding</keyword>
<evidence type="ECO:0000256" key="7">
    <source>
        <dbReference type="ARBA" id="ARBA00023134"/>
    </source>
</evidence>
<keyword evidence="3" id="KW-0436">Ligase</keyword>
<evidence type="ECO:0000256" key="5">
    <source>
        <dbReference type="ARBA" id="ARBA00022741"/>
    </source>
</evidence>
<sequence>MPGAYKPIDEVMSQQSDLVEVVATLKQVLCVKG</sequence>
<evidence type="ECO:0000256" key="8">
    <source>
        <dbReference type="ARBA" id="ARBA00023211"/>
    </source>
</evidence>
<name>A0ABU8YKY4_9CYAN</name>
<dbReference type="Pfam" id="PF01139">
    <property type="entry name" value="RtcB"/>
    <property type="match status" value="1"/>
</dbReference>
<dbReference type="Gene3D" id="3.90.1860.10">
    <property type="entry name" value="tRNA-splicing ligase RtcB"/>
    <property type="match status" value="1"/>
</dbReference>
<keyword evidence="8" id="KW-0464">Manganese</keyword>
<reference evidence="10 11" key="1">
    <citation type="journal article" date="2020" name="Harmful Algae">
        <title>Molecular and morphological characterization of a novel dihydroanatoxin-a producing Microcoleus species (cyanobacteria) from the Russian River, California, USA.</title>
        <authorList>
            <person name="Conklin K.Y."/>
            <person name="Stancheva R."/>
            <person name="Otten T.G."/>
            <person name="Fadness R."/>
            <person name="Boyer G.L."/>
            <person name="Read B."/>
            <person name="Zhang X."/>
            <person name="Sheath R.G."/>
        </authorList>
    </citation>
    <scope>NUCLEOTIDE SEQUENCE [LARGE SCALE GENOMIC DNA]</scope>
    <source>
        <strain evidence="10 11">PTRS2</strain>
    </source>
</reference>
<evidence type="ECO:0000313" key="10">
    <source>
        <dbReference type="EMBL" id="MEK0185049.1"/>
    </source>
</evidence>
<evidence type="ECO:0000256" key="2">
    <source>
        <dbReference type="ARBA" id="ARBA00012726"/>
    </source>
</evidence>
<comment type="cofactor">
    <cofactor evidence="1">
        <name>Mn(2+)</name>
        <dbReference type="ChEBI" id="CHEBI:29035"/>
    </cofactor>
</comment>
<evidence type="ECO:0000256" key="4">
    <source>
        <dbReference type="ARBA" id="ARBA00022723"/>
    </source>
</evidence>
<evidence type="ECO:0000313" key="11">
    <source>
        <dbReference type="Proteomes" id="UP001384579"/>
    </source>
</evidence>